<proteinExistence type="predicted"/>
<sequence>MMTLKARLRSYLGTIVIVLLIQVVVIVVPEAAGATTPPLRGTYLALGDSIAFGYVPVQALPTYPSTSWYNDPAHFRSYANDVASALHLQLVNASCPGETTASMIDPRAPSNRCENYMGHGGGYRRFWPLHVRYSGSQLGFAVNYLRSHPQTKLVSIDIGANDLRLCQLTTKAQCRSASEKERLDASLRKNLGVIFHAIRIKARYRGPIVALEYYPLLIDGRLAVHSTEEINAVIRRATLAARGSTADGFGAFVSAAAPYGGDQCAAGLQIRYRTNSSGGRFICNMHPSPLGDRVIAKTILAALHQRHVTDRRLASQESVVNALNGKIPAPQVRTTQGLL</sequence>
<accession>A0A0D8FU00</accession>
<organism evidence="2 3">
    <name type="scientific">Ferrimicrobium acidiphilum DSM 19497</name>
    <dbReference type="NCBI Taxonomy" id="1121877"/>
    <lineage>
        <taxon>Bacteria</taxon>
        <taxon>Bacillati</taxon>
        <taxon>Actinomycetota</taxon>
        <taxon>Acidimicrobiia</taxon>
        <taxon>Acidimicrobiales</taxon>
        <taxon>Acidimicrobiaceae</taxon>
        <taxon>Ferrimicrobium</taxon>
    </lineage>
</organism>
<dbReference type="InterPro" id="IPR013830">
    <property type="entry name" value="SGNH_hydro"/>
</dbReference>
<dbReference type="STRING" id="1121877.FEAC_16960"/>
<evidence type="ECO:0000259" key="1">
    <source>
        <dbReference type="Pfam" id="PF13472"/>
    </source>
</evidence>
<dbReference type="Pfam" id="PF13472">
    <property type="entry name" value="Lipase_GDSL_2"/>
    <property type="match status" value="1"/>
</dbReference>
<dbReference type="RefSeq" id="WP_052566060.1">
    <property type="nucleotide sequence ID" value="NZ_JQKF01000011.1"/>
</dbReference>
<keyword evidence="3" id="KW-1185">Reference proteome</keyword>
<dbReference type="Gene3D" id="3.40.50.1110">
    <property type="entry name" value="SGNH hydrolase"/>
    <property type="match status" value="1"/>
</dbReference>
<evidence type="ECO:0000313" key="3">
    <source>
        <dbReference type="Proteomes" id="UP000032336"/>
    </source>
</evidence>
<dbReference type="GeneID" id="78372860"/>
<dbReference type="AlphaFoldDB" id="A0A0D8FU00"/>
<protein>
    <recommendedName>
        <fullName evidence="1">SGNH hydrolase-type esterase domain-containing protein</fullName>
    </recommendedName>
</protein>
<dbReference type="eggNOG" id="COG2755">
    <property type="taxonomic scope" value="Bacteria"/>
</dbReference>
<dbReference type="SUPFAM" id="SSF52266">
    <property type="entry name" value="SGNH hydrolase"/>
    <property type="match status" value="1"/>
</dbReference>
<name>A0A0D8FU00_9ACTN</name>
<reference evidence="2 3" key="1">
    <citation type="submission" date="2015-01" db="EMBL/GenBank/DDBJ databases">
        <title>Draft genome of the acidophilic iron oxidizer Ferrimicrobium acidiphilum strain T23.</title>
        <authorList>
            <person name="Poehlein A."/>
            <person name="Eisen S."/>
            <person name="Schloemann M."/>
            <person name="Johnson B.D."/>
            <person name="Daniel R."/>
            <person name="Muehling M."/>
        </authorList>
    </citation>
    <scope>NUCLEOTIDE SEQUENCE [LARGE SCALE GENOMIC DNA]</scope>
    <source>
        <strain evidence="2 3">T23</strain>
    </source>
</reference>
<dbReference type="EMBL" id="JXUW01000014">
    <property type="protein sequence ID" value="KJE76616.1"/>
    <property type="molecule type" value="Genomic_DNA"/>
</dbReference>
<dbReference type="OrthoDB" id="5503950at2"/>
<dbReference type="InterPro" id="IPR036514">
    <property type="entry name" value="SGNH_hydro_sf"/>
</dbReference>
<evidence type="ECO:0000313" key="2">
    <source>
        <dbReference type="EMBL" id="KJE76616.1"/>
    </source>
</evidence>
<dbReference type="Proteomes" id="UP000032336">
    <property type="component" value="Unassembled WGS sequence"/>
</dbReference>
<feature type="domain" description="SGNH hydrolase-type esterase" evidence="1">
    <location>
        <begin position="45"/>
        <end position="293"/>
    </location>
</feature>
<comment type="caution">
    <text evidence="2">The sequence shown here is derived from an EMBL/GenBank/DDBJ whole genome shotgun (WGS) entry which is preliminary data.</text>
</comment>
<gene>
    <name evidence="2" type="ORF">FEAC_16960</name>
</gene>